<dbReference type="PANTHER" id="PTHR44688">
    <property type="entry name" value="DNA-BINDING TRANSCRIPTIONAL ACTIVATOR DEVR_DOSR"/>
    <property type="match status" value="1"/>
</dbReference>
<keyword evidence="1" id="KW-0805">Transcription regulation</keyword>
<dbReference type="AlphaFoldDB" id="A0A7T2GJJ2"/>
<gene>
    <name evidence="5" type="ORF">IC614_12165</name>
</gene>
<organism evidence="5 6">
    <name type="scientific">Allosphingosinicella flava</name>
    <dbReference type="NCBI Taxonomy" id="2771430"/>
    <lineage>
        <taxon>Bacteria</taxon>
        <taxon>Pseudomonadati</taxon>
        <taxon>Pseudomonadota</taxon>
        <taxon>Alphaproteobacteria</taxon>
        <taxon>Sphingomonadales</taxon>
        <taxon>Sphingomonadaceae</taxon>
        <taxon>Allosphingosinicella</taxon>
    </lineage>
</organism>
<evidence type="ECO:0000256" key="2">
    <source>
        <dbReference type="ARBA" id="ARBA00023125"/>
    </source>
</evidence>
<feature type="domain" description="HTH luxR-type" evidence="4">
    <location>
        <begin position="37"/>
        <end position="102"/>
    </location>
</feature>
<dbReference type="CDD" id="cd06170">
    <property type="entry name" value="LuxR_C_like"/>
    <property type="match status" value="1"/>
</dbReference>
<dbReference type="EMBL" id="CP065592">
    <property type="protein sequence ID" value="QPQ55034.1"/>
    <property type="molecule type" value="Genomic_DNA"/>
</dbReference>
<protein>
    <submittedName>
        <fullName evidence="5">Helix-turn-helix transcriptional regulator</fullName>
    </submittedName>
</protein>
<reference evidence="5 6" key="1">
    <citation type="submission" date="2020-11" db="EMBL/GenBank/DDBJ databases">
        <title>Genome seq and assembly of Sphingosinicella sp.</title>
        <authorList>
            <person name="Chhetri G."/>
        </authorList>
    </citation>
    <scope>NUCLEOTIDE SEQUENCE [LARGE SCALE GENOMIC DNA]</scope>
    <source>
        <strain evidence="5 6">UDD2</strain>
    </source>
</reference>
<name>A0A7T2GJJ2_9SPHN</name>
<sequence>MKRISGDKNLTQSSFYSAKAQNPKPGHVGEELEFVANVERAPYLTAREKQVLEWVACGWSSKQIAILCKNAPRTIEAHIANLMRKMSARNRAHLILLAMQCGVLTTAVPPASDCSQCDKKAVERLALTK</sequence>
<dbReference type="InterPro" id="IPR036388">
    <property type="entry name" value="WH-like_DNA-bd_sf"/>
</dbReference>
<dbReference type="PROSITE" id="PS50043">
    <property type="entry name" value="HTH_LUXR_2"/>
    <property type="match status" value="1"/>
</dbReference>
<dbReference type="SMART" id="SM00421">
    <property type="entry name" value="HTH_LUXR"/>
    <property type="match status" value="1"/>
</dbReference>
<accession>A0A7T2GJJ2</accession>
<dbReference type="GO" id="GO:0003677">
    <property type="term" value="F:DNA binding"/>
    <property type="evidence" value="ECO:0007669"/>
    <property type="project" value="UniProtKB-KW"/>
</dbReference>
<dbReference type="RefSeq" id="WP_200971710.1">
    <property type="nucleotide sequence ID" value="NZ_CP065592.1"/>
</dbReference>
<keyword evidence="3" id="KW-0804">Transcription</keyword>
<evidence type="ECO:0000313" key="5">
    <source>
        <dbReference type="EMBL" id="QPQ55034.1"/>
    </source>
</evidence>
<evidence type="ECO:0000313" key="6">
    <source>
        <dbReference type="Proteomes" id="UP000594873"/>
    </source>
</evidence>
<dbReference type="PRINTS" id="PR00038">
    <property type="entry name" value="HTHLUXR"/>
</dbReference>
<evidence type="ECO:0000256" key="1">
    <source>
        <dbReference type="ARBA" id="ARBA00023015"/>
    </source>
</evidence>
<dbReference type="InterPro" id="IPR016032">
    <property type="entry name" value="Sig_transdc_resp-reg_C-effctor"/>
</dbReference>
<dbReference type="KEGG" id="sflv:IC614_12165"/>
<dbReference type="Pfam" id="PF00196">
    <property type="entry name" value="GerE"/>
    <property type="match status" value="1"/>
</dbReference>
<dbReference type="SUPFAM" id="SSF46894">
    <property type="entry name" value="C-terminal effector domain of the bipartite response regulators"/>
    <property type="match status" value="1"/>
</dbReference>
<keyword evidence="2" id="KW-0238">DNA-binding</keyword>
<keyword evidence="6" id="KW-1185">Reference proteome</keyword>
<dbReference type="PANTHER" id="PTHR44688:SF16">
    <property type="entry name" value="DNA-BINDING TRANSCRIPTIONAL ACTIVATOR DEVR_DOSR"/>
    <property type="match status" value="1"/>
</dbReference>
<proteinExistence type="predicted"/>
<dbReference type="Gene3D" id="1.10.10.10">
    <property type="entry name" value="Winged helix-like DNA-binding domain superfamily/Winged helix DNA-binding domain"/>
    <property type="match status" value="1"/>
</dbReference>
<evidence type="ECO:0000256" key="3">
    <source>
        <dbReference type="ARBA" id="ARBA00023163"/>
    </source>
</evidence>
<dbReference type="Proteomes" id="UP000594873">
    <property type="component" value="Chromosome"/>
</dbReference>
<dbReference type="GO" id="GO:0006355">
    <property type="term" value="P:regulation of DNA-templated transcription"/>
    <property type="evidence" value="ECO:0007669"/>
    <property type="project" value="InterPro"/>
</dbReference>
<dbReference type="InterPro" id="IPR000792">
    <property type="entry name" value="Tscrpt_reg_LuxR_C"/>
</dbReference>
<evidence type="ECO:0000259" key="4">
    <source>
        <dbReference type="PROSITE" id="PS50043"/>
    </source>
</evidence>